<proteinExistence type="inferred from homology"/>
<dbReference type="InterPro" id="IPR000871">
    <property type="entry name" value="Beta-lactam_class-A"/>
</dbReference>
<dbReference type="GO" id="GO:0016787">
    <property type="term" value="F:hydrolase activity"/>
    <property type="evidence" value="ECO:0007669"/>
    <property type="project" value="UniProtKB-KW"/>
</dbReference>
<dbReference type="Pfam" id="PF13354">
    <property type="entry name" value="Beta-lactamase2"/>
    <property type="match status" value="1"/>
</dbReference>
<keyword evidence="6" id="KW-1185">Reference proteome</keyword>
<dbReference type="InterPro" id="IPR012338">
    <property type="entry name" value="Beta-lactam/transpept-like"/>
</dbReference>
<dbReference type="Proteomes" id="UP001427805">
    <property type="component" value="Unassembled WGS sequence"/>
</dbReference>
<dbReference type="EMBL" id="JBDIZK010000009">
    <property type="protein sequence ID" value="MEN3748570.1"/>
    <property type="molecule type" value="Genomic_DNA"/>
</dbReference>
<reference evidence="5 6" key="1">
    <citation type="submission" date="2024-05" db="EMBL/GenBank/DDBJ databases">
        <title>Sphingomonas sp. HF-S3 16S ribosomal RNA gene Genome sequencing and assembly.</title>
        <authorList>
            <person name="Lee H."/>
        </authorList>
    </citation>
    <scope>NUCLEOTIDE SEQUENCE [LARGE SCALE GENOMIC DNA]</scope>
    <source>
        <strain evidence="5 6">HF-S3</strain>
    </source>
</reference>
<dbReference type="InterPro" id="IPR045155">
    <property type="entry name" value="Beta-lactam_cat"/>
</dbReference>
<keyword evidence="5" id="KW-0378">Hydrolase</keyword>
<sequence>MTNFSQLATSRRNPGTGGLPLHRRALRWWADQPGFTDLQRAMTLGGLGPALLMGCAVAGSAHGVLVIPAHGSAAATAPAKVSRFDAPAPQALSETVERLVRNFGGKAGVSVVGVDDGWMVSANGNTRMPQQSVSKLWVTMTVLDAVDQGHIGLDDPLTITEADFTVFHQPIAALVKKDVGYRSTVREIIRRAMTMSDNTCNDKLLRLVGGPQAVRSFIQRKQLGAIRFGPGERLLQAGTAGLEWKPEYSRGNAFALARSQLSPNVRLAAFESYVADPVDGAAPSAIAVALARLQKGELLSPSSTAWLMSVMQSSHTGRQRLRGAVPPGWQFGHKTGTGQDLRGRTAGYNDVGLLVAPDGRTYSVAVMIGDTRRPIPERQGLMQAVVTALVANHR</sequence>
<evidence type="ECO:0000256" key="1">
    <source>
        <dbReference type="ARBA" id="ARBA00001526"/>
    </source>
</evidence>
<dbReference type="PRINTS" id="PR00118">
    <property type="entry name" value="BLACTAMASEA"/>
</dbReference>
<comment type="catalytic activity">
    <reaction evidence="1">
        <text>a beta-lactam + H2O = a substituted beta-amino acid</text>
        <dbReference type="Rhea" id="RHEA:20401"/>
        <dbReference type="ChEBI" id="CHEBI:15377"/>
        <dbReference type="ChEBI" id="CHEBI:35627"/>
        <dbReference type="ChEBI" id="CHEBI:140347"/>
        <dbReference type="EC" id="3.5.2.6"/>
    </reaction>
</comment>
<evidence type="ECO:0000256" key="3">
    <source>
        <dbReference type="ARBA" id="ARBA00012865"/>
    </source>
</evidence>
<dbReference type="PANTHER" id="PTHR35333:SF3">
    <property type="entry name" value="BETA-LACTAMASE-TYPE TRANSPEPTIDASE FOLD CONTAINING PROTEIN"/>
    <property type="match status" value="1"/>
</dbReference>
<comment type="similarity">
    <text evidence="2">Belongs to the class-A beta-lactamase family.</text>
</comment>
<gene>
    <name evidence="5" type="ORF">TPR58_15445</name>
</gene>
<dbReference type="Gene3D" id="3.40.710.10">
    <property type="entry name" value="DD-peptidase/beta-lactamase superfamily"/>
    <property type="match status" value="1"/>
</dbReference>
<organism evidence="5 6">
    <name type="scientific">Sphingomonas rustica</name>
    <dbReference type="NCBI Taxonomy" id="3103142"/>
    <lineage>
        <taxon>Bacteria</taxon>
        <taxon>Pseudomonadati</taxon>
        <taxon>Pseudomonadota</taxon>
        <taxon>Alphaproteobacteria</taxon>
        <taxon>Sphingomonadales</taxon>
        <taxon>Sphingomonadaceae</taxon>
        <taxon>Sphingomonas</taxon>
    </lineage>
</organism>
<feature type="domain" description="Beta-lactamase class A catalytic" evidence="4">
    <location>
        <begin position="108"/>
        <end position="367"/>
    </location>
</feature>
<evidence type="ECO:0000313" key="6">
    <source>
        <dbReference type="Proteomes" id="UP001427805"/>
    </source>
</evidence>
<evidence type="ECO:0000256" key="2">
    <source>
        <dbReference type="ARBA" id="ARBA00009009"/>
    </source>
</evidence>
<evidence type="ECO:0000259" key="4">
    <source>
        <dbReference type="Pfam" id="PF13354"/>
    </source>
</evidence>
<protein>
    <recommendedName>
        <fullName evidence="3">beta-lactamase</fullName>
        <ecNumber evidence="3">3.5.2.6</ecNumber>
    </recommendedName>
</protein>
<dbReference type="EC" id="3.5.2.6" evidence="3"/>
<name>A0ABV0BER9_9SPHN</name>
<accession>A0ABV0BER9</accession>
<dbReference type="PANTHER" id="PTHR35333">
    <property type="entry name" value="BETA-LACTAMASE"/>
    <property type="match status" value="1"/>
</dbReference>
<comment type="caution">
    <text evidence="5">The sequence shown here is derived from an EMBL/GenBank/DDBJ whole genome shotgun (WGS) entry which is preliminary data.</text>
</comment>
<evidence type="ECO:0000313" key="5">
    <source>
        <dbReference type="EMBL" id="MEN3748570.1"/>
    </source>
</evidence>
<dbReference type="SUPFAM" id="SSF56601">
    <property type="entry name" value="beta-lactamase/transpeptidase-like"/>
    <property type="match status" value="1"/>
</dbReference>